<dbReference type="AlphaFoldDB" id="A0AAT9GQ07"/>
<gene>
    <name evidence="1" type="ORF">SJAV_08670</name>
</gene>
<accession>A0AAT9GQ07</accession>
<reference evidence="1" key="1">
    <citation type="submission" date="2024-03" db="EMBL/GenBank/DDBJ databases">
        <title>Complete genome sequence of Sulfurisphaera javensis strain KD-1.</title>
        <authorList>
            <person name="Sakai H."/>
            <person name="Nur N."/>
            <person name="Suwanto A."/>
            <person name="Kurosawa N."/>
        </authorList>
    </citation>
    <scope>NUCLEOTIDE SEQUENCE</scope>
    <source>
        <strain evidence="1">KD-1</strain>
    </source>
</reference>
<dbReference type="KEGG" id="sjv:SJAV_08670"/>
<organism evidence="1">
    <name type="scientific">Sulfurisphaera javensis</name>
    <dbReference type="NCBI Taxonomy" id="2049879"/>
    <lineage>
        <taxon>Archaea</taxon>
        <taxon>Thermoproteota</taxon>
        <taxon>Thermoprotei</taxon>
        <taxon>Sulfolobales</taxon>
        <taxon>Sulfolobaceae</taxon>
        <taxon>Sulfurisphaera</taxon>
    </lineage>
</organism>
<proteinExistence type="predicted"/>
<dbReference type="EMBL" id="AP031322">
    <property type="protein sequence ID" value="BFH72923.1"/>
    <property type="molecule type" value="Genomic_DNA"/>
</dbReference>
<name>A0AAT9GQ07_9CREN</name>
<dbReference type="GeneID" id="92353796"/>
<sequence>MRCPLHKNEEKEYNRKKDLVIHISKTKIDSCPICGAKIKSGNYGDLLKHLEKCYDDSHKELLRTLATIFGNHGKFKRRVSLNKKSYNSSYL</sequence>
<protein>
    <recommendedName>
        <fullName evidence="2">UBZ4-type domain-containing protein</fullName>
    </recommendedName>
</protein>
<evidence type="ECO:0008006" key="2">
    <source>
        <dbReference type="Google" id="ProtNLM"/>
    </source>
</evidence>
<evidence type="ECO:0000313" key="1">
    <source>
        <dbReference type="EMBL" id="BFH72923.1"/>
    </source>
</evidence>
<dbReference type="RefSeq" id="WP_369611110.1">
    <property type="nucleotide sequence ID" value="NZ_AP031322.1"/>
</dbReference>